<dbReference type="Proteomes" id="UP000824755">
    <property type="component" value="Chromosome"/>
</dbReference>
<dbReference type="RefSeq" id="WP_220379904.1">
    <property type="nucleotide sequence ID" value="NZ_CP080544.1"/>
</dbReference>
<protein>
    <submittedName>
        <fullName evidence="3">Tetratricopeptide repeat protein</fullName>
    </submittedName>
</protein>
<gene>
    <name evidence="3" type="ORF">H8L67_00755</name>
</gene>
<name>A0ABX8WN92_9GAMM</name>
<evidence type="ECO:0000256" key="2">
    <source>
        <dbReference type="SAM" id="SignalP"/>
    </source>
</evidence>
<feature type="compositionally biased region" description="Basic and acidic residues" evidence="1">
    <location>
        <begin position="36"/>
        <end position="65"/>
    </location>
</feature>
<proteinExistence type="predicted"/>
<dbReference type="Pfam" id="PF14559">
    <property type="entry name" value="TPR_19"/>
    <property type="match status" value="1"/>
</dbReference>
<feature type="chain" id="PRO_5046917254" evidence="2">
    <location>
        <begin position="26"/>
        <end position="385"/>
    </location>
</feature>
<dbReference type="Gene3D" id="1.25.40.10">
    <property type="entry name" value="Tetratricopeptide repeat domain"/>
    <property type="match status" value="2"/>
</dbReference>
<feature type="region of interest" description="Disordered" evidence="1">
    <location>
        <begin position="27"/>
        <end position="90"/>
    </location>
</feature>
<evidence type="ECO:0000256" key="1">
    <source>
        <dbReference type="SAM" id="MobiDB-lite"/>
    </source>
</evidence>
<feature type="signal peptide" evidence="2">
    <location>
        <begin position="1"/>
        <end position="25"/>
    </location>
</feature>
<dbReference type="SUPFAM" id="SSF81901">
    <property type="entry name" value="HCP-like"/>
    <property type="match status" value="1"/>
</dbReference>
<organism evidence="3 4">
    <name type="scientific">Lysobacter soyae</name>
    <dbReference type="NCBI Taxonomy" id="2764185"/>
    <lineage>
        <taxon>Bacteria</taxon>
        <taxon>Pseudomonadati</taxon>
        <taxon>Pseudomonadota</taxon>
        <taxon>Gammaproteobacteria</taxon>
        <taxon>Lysobacterales</taxon>
        <taxon>Lysobacteraceae</taxon>
        <taxon>Lysobacter</taxon>
    </lineage>
</organism>
<evidence type="ECO:0000313" key="3">
    <source>
        <dbReference type="EMBL" id="QYR53086.1"/>
    </source>
</evidence>
<sequence>MQTRTTLTAAIAAALALSFALPVAAQSLGSGGSSMREQREKRMKELRGESTQDEDAQKGKGKKETAATPAEAPRYPNAKRKEPKVSTTRDGAAKLQLMVDAFNKKDFAGVVTQADAVVAGGSASPYEKAFAQRLAGLASAQTKNSAKAISYLKAAVDANALDNNPHFDSMSDLAAQYQAAGNNAEALATLEKFLAESGSTDPQYGPMRASLMASGGRSEEAIKLYTDAYTKNPNDIQAVRNLAGTYEAAGNTKKAYELLNDARKRGIAAAEDYKVLYSGYLVKDKNWKSATEVLDEGVAKNLIPKNDDTARAYMVAAQGAFADDQWNVALANYTKAASMSSNGEADLNRAKILSTQGKKAESKAAAQAALAKGVKNTADAQRLLK</sequence>
<dbReference type="InterPro" id="IPR011990">
    <property type="entry name" value="TPR-like_helical_dom_sf"/>
</dbReference>
<reference evidence="3 4" key="1">
    <citation type="submission" date="2021-08" db="EMBL/GenBank/DDBJ databases">
        <title>Lysobacter sp. strain CJ11 Genome sequencing and assembly.</title>
        <authorList>
            <person name="Kim I."/>
        </authorList>
    </citation>
    <scope>NUCLEOTIDE SEQUENCE [LARGE SCALE GENOMIC DNA]</scope>
    <source>
        <strain evidence="3 4">CJ11</strain>
    </source>
</reference>
<keyword evidence="4" id="KW-1185">Reference proteome</keyword>
<keyword evidence="2" id="KW-0732">Signal</keyword>
<accession>A0ABX8WN92</accession>
<evidence type="ECO:0000313" key="4">
    <source>
        <dbReference type="Proteomes" id="UP000824755"/>
    </source>
</evidence>
<dbReference type="EMBL" id="CP080544">
    <property type="protein sequence ID" value="QYR53086.1"/>
    <property type="molecule type" value="Genomic_DNA"/>
</dbReference>